<evidence type="ECO:0000313" key="1">
    <source>
        <dbReference type="EMBL" id="QBZ64533.1"/>
    </source>
</evidence>
<dbReference type="PANTHER" id="PTHR33112:SF16">
    <property type="entry name" value="HETEROKARYON INCOMPATIBILITY DOMAIN-CONTAINING PROTEIN"/>
    <property type="match status" value="1"/>
</dbReference>
<dbReference type="Pfam" id="PF06985">
    <property type="entry name" value="HET"/>
    <property type="match status" value="1"/>
</dbReference>
<organism evidence="1 2">
    <name type="scientific">Pyricularia oryzae</name>
    <name type="common">Rice blast fungus</name>
    <name type="synonym">Magnaporthe oryzae</name>
    <dbReference type="NCBI Taxonomy" id="318829"/>
    <lineage>
        <taxon>Eukaryota</taxon>
        <taxon>Fungi</taxon>
        <taxon>Dikarya</taxon>
        <taxon>Ascomycota</taxon>
        <taxon>Pezizomycotina</taxon>
        <taxon>Sordariomycetes</taxon>
        <taxon>Sordariomycetidae</taxon>
        <taxon>Magnaporthales</taxon>
        <taxon>Pyriculariaceae</taxon>
        <taxon>Pyricularia</taxon>
    </lineage>
</organism>
<dbReference type="Proteomes" id="UP000294847">
    <property type="component" value="Chromosome 6"/>
</dbReference>
<proteinExistence type="predicted"/>
<protein>
    <submittedName>
        <fullName evidence="1">Uncharacterized protein</fullName>
    </submittedName>
</protein>
<accession>A0A4P7NQ42</accession>
<dbReference type="PANTHER" id="PTHR33112">
    <property type="entry name" value="DOMAIN PROTEIN, PUTATIVE-RELATED"/>
    <property type="match status" value="1"/>
</dbReference>
<gene>
    <name evidence="1" type="ORF">PoMZ_06231</name>
</gene>
<dbReference type="InterPro" id="IPR010730">
    <property type="entry name" value="HET"/>
</dbReference>
<evidence type="ECO:0000313" key="2">
    <source>
        <dbReference type="Proteomes" id="UP000294847"/>
    </source>
</evidence>
<reference evidence="1 2" key="1">
    <citation type="journal article" date="2019" name="Mol. Biol. Evol.">
        <title>Blast fungal genomes show frequent chromosomal changes, gene gains and losses, and effector gene turnover.</title>
        <authorList>
            <person name="Gomez Luciano L.B."/>
            <person name="Jason Tsai I."/>
            <person name="Chuma I."/>
            <person name="Tosa Y."/>
            <person name="Chen Y.H."/>
            <person name="Li J.Y."/>
            <person name="Li M.Y."/>
            <person name="Jade Lu M.Y."/>
            <person name="Nakayashiki H."/>
            <person name="Li W.H."/>
        </authorList>
    </citation>
    <scope>NUCLEOTIDE SEQUENCE [LARGE SCALE GENOMIC DNA]</scope>
    <source>
        <strain evidence="1">MZ5-1-6</strain>
    </source>
</reference>
<dbReference type="EMBL" id="CP034209">
    <property type="protein sequence ID" value="QBZ64533.1"/>
    <property type="molecule type" value="Genomic_DNA"/>
</dbReference>
<sequence>MGLCDQCQTIPLWDLPPFQLSDYTCGLEQLGKPHYFNLVRKDDVPGAATPIGFHWHQDRGGLWQSAAGGCPLCRLVDKQARLVLSDLDGGDQHAAIMKNKPRQADILRQVKEKVETHLPFGDKEKKPDDNDDVLTNIAAMVAEESNVTLPRPSFDLWLTNRGSAGAGLMVFSTSMQGPGVATEKCLIPIAIIGFCSEPEDSLSSILPGRPIEAAPGPSAFALANKWLEQCDRRHQLCSAHLGQPPALLLDLDNATEHSQATVRLCEPPVQVPLQYVALSYYHDEGSGHNVWKNLEPSLYNISSNSTRAPGELIKHENLCQVFQDAIVATRRLGLRYLWIDSLCTPAGDEKTWTRDSENLAMVYRNAYLVISATGASDPSKGLFEQRSPKNYEHFPIKAESADGNHMVGNVAALSLPLQDEICGRCPELRSEPLSRSAWAFQERVLARRVLHFTRDQLRFECVGGEFGMMSEDGTCSPLPRFFHLPNRLENAVLSPDPMQLKDTVTGQVSVAKVTSIMEMWSAILFWCSGLDLADPSDRLPAMAQTARAFREMVRLRGTDSDYLAGIWRSNLIDGLMWGSMNDLPNFRSTEIQDGTPSWSWASVTGPVTNILWTSGNYSLIGEVIEAHADVADPAKPFGRVTGGFIKLRAPIIAVSMTEFPFTDGTMGLRPTEASDSSCLVGAISTFFETIDGNFDRSAEQVRQMKLFVVVLAISSHPSNGEEFYHGLIVTPTKDDDGVLRKVGRYLQTAKQVRRWVIDLDTLVQTITLV</sequence>
<dbReference type="AlphaFoldDB" id="A0A4P7NQ42"/>
<name>A0A4P7NQ42_PYROR</name>